<gene>
    <name evidence="2" type="ORF">PHYPADRAFT_103978</name>
</gene>
<reference evidence="2" key="1">
    <citation type="journal article" date="2008" name="Science">
        <title>The Physcomitrella genome reveals evolutionary insights into the conquest of land by plants.</title>
        <authorList>
            <person name="Rensing S."/>
            <person name="Lang D."/>
            <person name="Zimmer A."/>
            <person name="Terry A."/>
            <person name="Salamov A."/>
            <person name="Shapiro H."/>
            <person name="Nishiyama T."/>
            <person name="Perroud P.-F."/>
            <person name="Lindquist E."/>
            <person name="Kamisugi Y."/>
            <person name="Tanahashi T."/>
            <person name="Sakakibara K."/>
            <person name="Fujita T."/>
            <person name="Oishi K."/>
            <person name="Shin-I T."/>
            <person name="Kuroki Y."/>
            <person name="Toyoda A."/>
            <person name="Suzuki Y."/>
            <person name="Hashimoto A."/>
            <person name="Yamaguchi K."/>
            <person name="Sugano A."/>
            <person name="Kohara Y."/>
            <person name="Fujiyama A."/>
            <person name="Anterola A."/>
            <person name="Aoki S."/>
            <person name="Ashton N."/>
            <person name="Barbazuk W.B."/>
            <person name="Barker E."/>
            <person name="Bennetzen J."/>
            <person name="Bezanilla M."/>
            <person name="Blankenship R."/>
            <person name="Cho S.H."/>
            <person name="Dutcher S."/>
            <person name="Estelle M."/>
            <person name="Fawcett J.A."/>
            <person name="Gundlach H."/>
            <person name="Hanada K."/>
            <person name="Heyl A."/>
            <person name="Hicks K.A."/>
            <person name="Hugh J."/>
            <person name="Lohr M."/>
            <person name="Mayer K."/>
            <person name="Melkozernov A."/>
            <person name="Murata T."/>
            <person name="Nelson D."/>
            <person name="Pils B."/>
            <person name="Prigge M."/>
            <person name="Reiss B."/>
            <person name="Renner T."/>
            <person name="Rombauts S."/>
            <person name="Rushton P."/>
            <person name="Sanderfoot A."/>
            <person name="Schween G."/>
            <person name="Shiu S.-H."/>
            <person name="Stueber K."/>
            <person name="Theodoulou F.L."/>
            <person name="Tu H."/>
            <person name="Van de Peer Y."/>
            <person name="Verrier P.J."/>
            <person name="Waters E."/>
            <person name="Wood A."/>
            <person name="Yang L."/>
            <person name="Cove D."/>
            <person name="Cuming A."/>
            <person name="Hasebe M."/>
            <person name="Lucas S."/>
            <person name="Mishler D.B."/>
            <person name="Reski R."/>
            <person name="Grigoriev I."/>
            <person name="Quatrano R.S."/>
            <person name="Boore J.L."/>
        </authorList>
    </citation>
    <scope>NUCLEOTIDE SEQUENCE [LARGE SCALE GENOMIC DNA]</scope>
</reference>
<dbReference type="eggNOG" id="KOG0168">
    <property type="taxonomic scope" value="Eukaryota"/>
</dbReference>
<protein>
    <submittedName>
        <fullName evidence="2">Predicted protein</fullName>
    </submittedName>
</protein>
<dbReference type="HOGENOM" id="CLU_1334911_0_0_1"/>
<dbReference type="GO" id="GO:0061630">
    <property type="term" value="F:ubiquitin protein ligase activity"/>
    <property type="evidence" value="ECO:0007669"/>
    <property type="project" value="InterPro"/>
</dbReference>
<dbReference type="GO" id="GO:0006511">
    <property type="term" value="P:ubiquitin-dependent protein catabolic process"/>
    <property type="evidence" value="ECO:0007669"/>
    <property type="project" value="InterPro"/>
</dbReference>
<evidence type="ECO:0000256" key="1">
    <source>
        <dbReference type="ARBA" id="ARBA00022679"/>
    </source>
</evidence>
<feature type="non-terminal residue" evidence="2">
    <location>
        <position position="206"/>
    </location>
</feature>
<dbReference type="PANTHER" id="PTHR45670">
    <property type="entry name" value="E3 UBIQUITIN-PROTEIN LIGASE TRIP12"/>
    <property type="match status" value="1"/>
</dbReference>
<dbReference type="AlphaFoldDB" id="A9U7N3"/>
<name>A9U7N3_PHYPA</name>
<dbReference type="InterPro" id="IPR011989">
    <property type="entry name" value="ARM-like"/>
</dbReference>
<keyword evidence="1" id="KW-0808">Transferase</keyword>
<proteinExistence type="predicted"/>
<organism>
    <name type="scientific">Physcomitrium patens</name>
    <name type="common">Spreading-leaved earth moss</name>
    <name type="synonym">Physcomitrella patens</name>
    <dbReference type="NCBI Taxonomy" id="3218"/>
    <lineage>
        <taxon>Eukaryota</taxon>
        <taxon>Viridiplantae</taxon>
        <taxon>Streptophyta</taxon>
        <taxon>Embryophyta</taxon>
        <taxon>Bryophyta</taxon>
        <taxon>Bryophytina</taxon>
        <taxon>Bryopsida</taxon>
        <taxon>Funariidae</taxon>
        <taxon>Funariales</taxon>
        <taxon>Funariaceae</taxon>
        <taxon>Physcomitrium</taxon>
    </lineage>
</organism>
<dbReference type="InterPro" id="IPR045322">
    <property type="entry name" value="HECTD1/TRIP12-like"/>
</dbReference>
<evidence type="ECO:0000313" key="2">
    <source>
        <dbReference type="EMBL" id="EDQ48320.1"/>
    </source>
</evidence>
<dbReference type="Gene3D" id="1.25.10.10">
    <property type="entry name" value="Leucine-rich Repeat Variant"/>
    <property type="match status" value="1"/>
</dbReference>
<accession>A9U7N3</accession>
<dbReference type="PANTHER" id="PTHR45670:SF1">
    <property type="entry name" value="E3 UBIQUITIN-PROTEIN LIGASE HECTD1"/>
    <property type="match status" value="1"/>
</dbReference>
<dbReference type="EMBL" id="DS546579">
    <property type="protein sequence ID" value="EDQ48320.1"/>
    <property type="molecule type" value="Genomic_DNA"/>
</dbReference>
<sequence length="206" mass="22475">MCCGGALRCRAVFLRPIADNRVHRPGRAGRTGAYSSSESWGLPKWTRHSLQALEKISHEHPTACLRAGALMAVLSYLDFFSTGVQVSIFDGHARGGWRASCCVVGWVVCRRHVMGEGVKGSAISEVRLDAGLNGDPHCVEQVDEKWGWLGRGMWGKKRVGLRLVIVGRVAVSTAANMCRQLPSDAADFVTEAVPLLTNLLQYQDSK</sequence>